<feature type="transmembrane region" description="Helical" evidence="16">
    <location>
        <begin position="417"/>
        <end position="438"/>
    </location>
</feature>
<dbReference type="InterPro" id="IPR001173">
    <property type="entry name" value="Glyco_trans_2-like"/>
</dbReference>
<dbReference type="Pfam" id="PF07238">
    <property type="entry name" value="PilZ"/>
    <property type="match status" value="1"/>
</dbReference>
<dbReference type="EMBL" id="JALKII010000001">
    <property type="protein sequence ID" value="MCK0536574.1"/>
    <property type="molecule type" value="Genomic_DNA"/>
</dbReference>
<evidence type="ECO:0000256" key="15">
    <source>
        <dbReference type="ARBA" id="ARBA00048682"/>
    </source>
</evidence>
<feature type="transmembrane region" description="Helical" evidence="16">
    <location>
        <begin position="534"/>
        <end position="554"/>
    </location>
</feature>
<keyword evidence="14 16" id="KW-0472">Membrane</keyword>
<comment type="caution">
    <text evidence="19">The sequence shown here is derived from an EMBL/GenBank/DDBJ whole genome shotgun (WGS) entry which is preliminary data.</text>
</comment>
<keyword evidence="12 16" id="KW-0135">Cellulose biosynthesis</keyword>
<evidence type="ECO:0000256" key="1">
    <source>
        <dbReference type="ARBA" id="ARBA00004429"/>
    </source>
</evidence>
<keyword evidence="20" id="KW-1185">Reference proteome</keyword>
<keyword evidence="6 16" id="KW-1003">Cell membrane</keyword>
<dbReference type="InterPro" id="IPR003919">
    <property type="entry name" value="Cell_synth_A"/>
</dbReference>
<dbReference type="InterPro" id="IPR018513">
    <property type="entry name" value="Cell_synthase_bac"/>
</dbReference>
<evidence type="ECO:0000313" key="20">
    <source>
        <dbReference type="Proteomes" id="UP001165524"/>
    </source>
</evidence>
<evidence type="ECO:0000256" key="12">
    <source>
        <dbReference type="ARBA" id="ARBA00022916"/>
    </source>
</evidence>
<keyword evidence="10 16" id="KW-0808">Transferase</keyword>
<evidence type="ECO:0000256" key="5">
    <source>
        <dbReference type="ARBA" id="ARBA00018714"/>
    </source>
</evidence>
<sequence length="1460" mass="161532">MTHQGYAPSRGLVWVAWLAALPPVWLFITTPMGALHQGMLGLGSVLLMTLANRFRRDSRRISLWLMLLSVMVSSRYLYWRATETLVFQSGLEMALGYGLFIAELYAWTILVLGYLQTLWPLQRTIVPLPDDMSLWPSVDVYIPTYNESLSVVMDTVLAAQNMDYPRDRMKIYLLDDGRREAFATFAARVGVGYITRNDNQHAKAGNLNNAMRVTDGELICIFDCDHVPTRVFLQSTVGGFLTDRKLALLQTPHYFYSPDPFERNLSVAGELPREGDLFYGPVQKGNDYWNAAFFCGSCAVIRRAALDETDGFAVETVTEDAHTALKLQRMGWRTAFLGLPLAAGLATERLALHIGQRARWARGMTQIMRRDNPLFGRGLTFMQRICYLNAMLHFQFALPRVVFLTAPLAYLLLGQNVIASSASMIFAYALPHLAHAIWTNSRLTGRDRYAFWGEIYETVLAFHLIKPTLVTLLDPKRGKFNVTDKGGLLEKGMFDYHSVRPHLIVAFLLLAGVGWGAVRLFWNEYYGIERDVMLLNLFWASFSLTTLLAAIAVARERKQTRAAIRIEVALPASLYLKDGRNFSCRTADLSMGGARVVGIDGDALGAAVEALEVRVQDQLVVVPARLVASDSGGVRLQFLEMDLDLRRRLVRVLMGRADAWLPDHEHPQDRPLRSLWAVVRAIAGLFFTSWMQAGSSAGASAPVASGSAWRWAMRLALLLLVLGLVLLAVRPVLALEAEAVQAGHVTAARIITLREMGQPDGLLLRGDGSQAGVSFALRSDRLATAARLRLKVRFSTALVAQRSALQVDLNGRVLTSVPLSGRGGEAEVEIDIPPAQLITANRLNFRLQGVVDEQCHNPLDMDIWAKVEPASELYAALLQLPIANDLRVFPRPFADSHTADQQSLSVVFPEAPDADTVHAAAILASWFGAQADFRGVRFDVNMGRLPSGHALVFSTDESPLPGLEMPAHQAPGITMMDHPTAAPYKLLVLHAPDSEGLIEAARFLAFRSDEMEGTFAEAQPVTPGERQAYDAPRWVAARAPLPLATLASPEALRVSGIYPGLIDISFRAAPNLFMWPGETIPLHIFYRFPEGAWLDEERSYLDVALNGEHLASLPVNRRGVLEQAAGALGFNIRQEQAIVHVAPEQIHGQNRLSFYFNQHYQPPTVCNPSLPTDVVSEIDATSYLDLSRAHYHTTLPELSHFVAAGYPFTRYADLSRTALVLPAQPDRATLAAALQALGRIGSATGLPAHNVAVALGAPMLSQMRERHLLVISPLDEPVVAAALGDGRLSVRDGRLRVRRIDTRDRLYNLLRGDWLQERRAADRALTSRTDAAGLFSQRSPFDAQRYVVLVGATDSAHLPPLVTRLGEDAVGAAARGDMVLLDQQQGVYSYRFGPRYIFGDMSVLGRLQWFFNTRPLIVLAVMAGILLLLVWLMYPRFQARERARLGQARSNLPPDQQDNG</sequence>
<dbReference type="InterPro" id="IPR050321">
    <property type="entry name" value="Glycosyltr_2/OpgH_subfam"/>
</dbReference>
<comment type="function">
    <text evidence="16">Catalytic subunit of cellulose synthase. It polymerizes uridine 5'-diphosphate glucose to cellulose.</text>
</comment>
<evidence type="ECO:0000256" key="2">
    <source>
        <dbReference type="ARBA" id="ARBA00005186"/>
    </source>
</evidence>
<feature type="domain" description="Glycosyltransferase 2-like" evidence="17">
    <location>
        <begin position="140"/>
        <end position="308"/>
    </location>
</feature>
<keyword evidence="9 16" id="KW-0328">Glycosyltransferase</keyword>
<dbReference type="Gene3D" id="3.90.550.10">
    <property type="entry name" value="Spore Coat Polysaccharide Biosynthesis Protein SpsA, Chain A"/>
    <property type="match status" value="1"/>
</dbReference>
<comment type="similarity">
    <text evidence="3">Belongs to the glycosyltransferase 2 family.</text>
</comment>
<comment type="cofactor">
    <cofactor evidence="16">
        <name>Mg(2+)</name>
        <dbReference type="ChEBI" id="CHEBI:18420"/>
    </cofactor>
</comment>
<dbReference type="PANTHER" id="PTHR43867">
    <property type="entry name" value="CELLULOSE SYNTHASE CATALYTIC SUBUNIT A [UDP-FORMING]"/>
    <property type="match status" value="1"/>
</dbReference>
<dbReference type="SUPFAM" id="SSF53448">
    <property type="entry name" value="Nucleotide-diphospho-sugar transferases"/>
    <property type="match status" value="1"/>
</dbReference>
<keyword evidence="7 16" id="KW-0997">Cell inner membrane</keyword>
<feature type="transmembrane region" description="Helical" evidence="16">
    <location>
        <begin position="1416"/>
        <end position="1434"/>
    </location>
</feature>
<evidence type="ECO:0000256" key="14">
    <source>
        <dbReference type="ARBA" id="ARBA00023136"/>
    </source>
</evidence>
<feature type="transmembrane region" description="Helical" evidence="16">
    <location>
        <begin position="34"/>
        <end position="54"/>
    </location>
</feature>
<feature type="transmembrane region" description="Helical" evidence="16">
    <location>
        <begin position="711"/>
        <end position="729"/>
    </location>
</feature>
<comment type="subcellular location">
    <subcellularLocation>
        <location evidence="1">Cell inner membrane</location>
        <topology evidence="1">Multi-pass membrane protein</topology>
    </subcellularLocation>
</comment>
<name>A0ABT0E431_9GAMM</name>
<dbReference type="Pfam" id="PF00535">
    <property type="entry name" value="Glycos_transf_2"/>
    <property type="match status" value="1"/>
</dbReference>
<dbReference type="NCBIfam" id="TIGR03030">
    <property type="entry name" value="CelA"/>
    <property type="match status" value="1"/>
</dbReference>
<dbReference type="EC" id="2.4.1.12" evidence="4 16"/>
<dbReference type="CDD" id="cd06421">
    <property type="entry name" value="CESA_CelA_like"/>
    <property type="match status" value="1"/>
</dbReference>
<dbReference type="Gene3D" id="2.40.10.220">
    <property type="entry name" value="predicted glycosyltransferase like domains"/>
    <property type="match status" value="1"/>
</dbReference>
<organism evidence="19 20">
    <name type="scientific">Alcanivorax quisquiliarum</name>
    <dbReference type="NCBI Taxonomy" id="2933565"/>
    <lineage>
        <taxon>Bacteria</taxon>
        <taxon>Pseudomonadati</taxon>
        <taxon>Pseudomonadota</taxon>
        <taxon>Gammaproteobacteria</taxon>
        <taxon>Oceanospirillales</taxon>
        <taxon>Alcanivoracaceae</taxon>
        <taxon>Alcanivorax</taxon>
    </lineage>
</organism>
<dbReference type="PANTHER" id="PTHR43867:SF2">
    <property type="entry name" value="CELLULOSE SYNTHASE CATALYTIC SUBUNIT A [UDP-FORMING]"/>
    <property type="match status" value="1"/>
</dbReference>
<evidence type="ECO:0000256" key="10">
    <source>
        <dbReference type="ARBA" id="ARBA00022679"/>
    </source>
</evidence>
<evidence type="ECO:0000256" key="4">
    <source>
        <dbReference type="ARBA" id="ARBA00012539"/>
    </source>
</evidence>
<feature type="transmembrane region" description="Helical" evidence="16">
    <location>
        <begin position="387"/>
        <end position="411"/>
    </location>
</feature>
<feature type="transmembrane region" description="Helical" evidence="16">
    <location>
        <begin position="61"/>
        <end position="79"/>
    </location>
</feature>
<feature type="domain" description="PilZ" evidence="18">
    <location>
        <begin position="559"/>
        <end position="654"/>
    </location>
</feature>
<evidence type="ECO:0000256" key="3">
    <source>
        <dbReference type="ARBA" id="ARBA00006739"/>
    </source>
</evidence>
<protein>
    <recommendedName>
        <fullName evidence="5 16">Cellulose synthase catalytic subunit [UDP-forming]</fullName>
        <ecNumber evidence="4 16">2.4.1.12</ecNumber>
    </recommendedName>
</protein>
<evidence type="ECO:0000256" key="9">
    <source>
        <dbReference type="ARBA" id="ARBA00022676"/>
    </source>
</evidence>
<feature type="transmembrane region" description="Helical" evidence="16">
    <location>
        <begin position="12"/>
        <end position="28"/>
    </location>
</feature>
<dbReference type="RefSeq" id="WP_246947954.1">
    <property type="nucleotide sequence ID" value="NZ_JALKII010000001.1"/>
</dbReference>
<evidence type="ECO:0000256" key="16">
    <source>
        <dbReference type="RuleBase" id="RU365020"/>
    </source>
</evidence>
<keyword evidence="8 16" id="KW-0973">c-di-GMP</keyword>
<dbReference type="InterPro" id="IPR029044">
    <property type="entry name" value="Nucleotide-diphossugar_trans"/>
</dbReference>
<evidence type="ECO:0000256" key="6">
    <source>
        <dbReference type="ARBA" id="ARBA00022475"/>
    </source>
</evidence>
<dbReference type="Gene3D" id="2.60.120.260">
    <property type="entry name" value="Galactose-binding domain-like"/>
    <property type="match status" value="2"/>
</dbReference>
<feature type="transmembrane region" description="Helical" evidence="16">
    <location>
        <begin position="503"/>
        <end position="522"/>
    </location>
</feature>
<gene>
    <name evidence="19" type="primary">bcsA</name>
    <name evidence="19" type="ORF">MU846_02530</name>
</gene>
<evidence type="ECO:0000256" key="7">
    <source>
        <dbReference type="ARBA" id="ARBA00022519"/>
    </source>
</evidence>
<feature type="transmembrane region" description="Helical" evidence="16">
    <location>
        <begin position="94"/>
        <end position="115"/>
    </location>
</feature>
<keyword evidence="11 16" id="KW-0812">Transmembrane</keyword>
<dbReference type="Pfam" id="PF03170">
    <property type="entry name" value="BcsB"/>
    <property type="match status" value="1"/>
</dbReference>
<dbReference type="InterPro" id="IPR009875">
    <property type="entry name" value="PilZ_domain"/>
</dbReference>
<evidence type="ECO:0000256" key="13">
    <source>
        <dbReference type="ARBA" id="ARBA00022989"/>
    </source>
</evidence>
<comment type="catalytic activity">
    <reaction evidence="15 16">
        <text>[(1-&gt;4)-beta-D-glucosyl](n) + UDP-alpha-D-glucose = [(1-&gt;4)-beta-D-glucosyl](n+1) + UDP + H(+)</text>
        <dbReference type="Rhea" id="RHEA:19929"/>
        <dbReference type="Rhea" id="RHEA-COMP:10033"/>
        <dbReference type="Rhea" id="RHEA-COMP:10034"/>
        <dbReference type="ChEBI" id="CHEBI:15378"/>
        <dbReference type="ChEBI" id="CHEBI:18246"/>
        <dbReference type="ChEBI" id="CHEBI:58223"/>
        <dbReference type="ChEBI" id="CHEBI:58885"/>
        <dbReference type="EC" id="2.4.1.12"/>
    </reaction>
</comment>
<evidence type="ECO:0000259" key="18">
    <source>
        <dbReference type="Pfam" id="PF07238"/>
    </source>
</evidence>
<dbReference type="SUPFAM" id="SSF141371">
    <property type="entry name" value="PilZ domain-like"/>
    <property type="match status" value="1"/>
</dbReference>
<evidence type="ECO:0000259" key="17">
    <source>
        <dbReference type="Pfam" id="PF00535"/>
    </source>
</evidence>
<dbReference type="PRINTS" id="PR01439">
    <property type="entry name" value="CELLSNTHASEA"/>
</dbReference>
<keyword evidence="13 16" id="KW-1133">Transmembrane helix</keyword>
<comment type="pathway">
    <text evidence="2 16">Glycan metabolism; bacterial cellulose biosynthesis.</text>
</comment>
<evidence type="ECO:0000256" key="8">
    <source>
        <dbReference type="ARBA" id="ARBA00022636"/>
    </source>
</evidence>
<evidence type="ECO:0000256" key="11">
    <source>
        <dbReference type="ARBA" id="ARBA00022692"/>
    </source>
</evidence>
<evidence type="ECO:0000313" key="19">
    <source>
        <dbReference type="EMBL" id="MCK0536574.1"/>
    </source>
</evidence>
<accession>A0ABT0E431</accession>
<proteinExistence type="inferred from homology"/>
<dbReference type="Proteomes" id="UP001165524">
    <property type="component" value="Unassembled WGS sequence"/>
</dbReference>
<reference evidence="19" key="1">
    <citation type="submission" date="2022-04" db="EMBL/GenBank/DDBJ databases">
        <title>Alcanivorax sp. CY1518 draft genome sequence.</title>
        <authorList>
            <person name="Zhao G."/>
            <person name="An M."/>
        </authorList>
    </citation>
    <scope>NUCLEOTIDE SEQUENCE</scope>
    <source>
        <strain evidence="19">CY1518</strain>
    </source>
</reference>